<keyword evidence="3" id="KW-1185">Reference proteome</keyword>
<accession>A0A8J2SV10</accession>
<sequence>MATVSAMPPKRRIWARPNVGTLESAAKPMPSLRMSENWTEPSRVMEPGKVMPSSWTIMPRNAIMEMRPCLISTARRRARPSVSSNMKPEGVIGPGSTPMSPLTTTLEAACWPGATKATAGAARRARASLAILICCLRGARRVSYAREVRAADARPRGAVPLQKWLPRISGPMRRLCARARCPLAAARRGTGQGTLARPRRQGAGFGQAESTYEFLFG</sequence>
<comment type="caution">
    <text evidence="2">The sequence shown here is derived from an EMBL/GenBank/DDBJ whole genome shotgun (WGS) entry which is preliminary data.</text>
</comment>
<organism evidence="2 3">
    <name type="scientific">Pelagomonas calceolata</name>
    <dbReference type="NCBI Taxonomy" id="35677"/>
    <lineage>
        <taxon>Eukaryota</taxon>
        <taxon>Sar</taxon>
        <taxon>Stramenopiles</taxon>
        <taxon>Ochrophyta</taxon>
        <taxon>Pelagophyceae</taxon>
        <taxon>Pelagomonadales</taxon>
        <taxon>Pelagomonadaceae</taxon>
        <taxon>Pelagomonas</taxon>
    </lineage>
</organism>
<name>A0A8J2SV10_9STRA</name>
<protein>
    <submittedName>
        <fullName evidence="2">Uncharacterized protein</fullName>
    </submittedName>
</protein>
<feature type="region of interest" description="Disordered" evidence="1">
    <location>
        <begin position="75"/>
        <end position="98"/>
    </location>
</feature>
<dbReference type="EMBL" id="CAKKNE010000004">
    <property type="protein sequence ID" value="CAH0374732.1"/>
    <property type="molecule type" value="Genomic_DNA"/>
</dbReference>
<dbReference type="AlphaFoldDB" id="A0A8J2SV10"/>
<reference evidence="2" key="1">
    <citation type="submission" date="2021-11" db="EMBL/GenBank/DDBJ databases">
        <authorList>
            <consortium name="Genoscope - CEA"/>
            <person name="William W."/>
        </authorList>
    </citation>
    <scope>NUCLEOTIDE SEQUENCE</scope>
</reference>
<dbReference type="Proteomes" id="UP000789595">
    <property type="component" value="Unassembled WGS sequence"/>
</dbReference>
<proteinExistence type="predicted"/>
<evidence type="ECO:0000256" key="1">
    <source>
        <dbReference type="SAM" id="MobiDB-lite"/>
    </source>
</evidence>
<gene>
    <name evidence="2" type="ORF">PECAL_4P20320</name>
</gene>
<evidence type="ECO:0000313" key="2">
    <source>
        <dbReference type="EMBL" id="CAH0374732.1"/>
    </source>
</evidence>
<evidence type="ECO:0000313" key="3">
    <source>
        <dbReference type="Proteomes" id="UP000789595"/>
    </source>
</evidence>